<evidence type="ECO:0000313" key="2">
    <source>
        <dbReference type="EMBL" id="KPD01768.1"/>
    </source>
</evidence>
<dbReference type="InterPro" id="IPR010982">
    <property type="entry name" value="Lambda_DNA-bd_dom_sf"/>
</dbReference>
<feature type="domain" description="HTH cro/C1-type" evidence="1">
    <location>
        <begin position="1"/>
        <end position="38"/>
    </location>
</feature>
<evidence type="ECO:0000259" key="1">
    <source>
        <dbReference type="PROSITE" id="PS50943"/>
    </source>
</evidence>
<dbReference type="CDD" id="cd00093">
    <property type="entry name" value="HTH_XRE"/>
    <property type="match status" value="1"/>
</dbReference>
<dbReference type="GO" id="GO:0003677">
    <property type="term" value="F:DNA binding"/>
    <property type="evidence" value="ECO:0007669"/>
    <property type="project" value="InterPro"/>
</dbReference>
<sequence length="48" mass="5613">MLNISQQHVSRYENGITKITVTTLNDILNILDVSWEEFILLNELHDDN</sequence>
<gene>
    <name evidence="2" type="ORF">M992_2849</name>
</gene>
<dbReference type="AlphaFoldDB" id="A0A0N1KH79"/>
<proteinExistence type="predicted"/>
<name>A0A0N1KH79_9GAMM</name>
<evidence type="ECO:0000313" key="3">
    <source>
        <dbReference type="Proteomes" id="UP000053226"/>
    </source>
</evidence>
<dbReference type="PROSITE" id="PS50943">
    <property type="entry name" value="HTH_CROC1"/>
    <property type="match status" value="1"/>
</dbReference>
<dbReference type="InterPro" id="IPR001387">
    <property type="entry name" value="Cro/C1-type_HTH"/>
</dbReference>
<protein>
    <recommendedName>
        <fullName evidence="1">HTH cro/C1-type domain-containing protein</fullName>
    </recommendedName>
</protein>
<accession>A0A0N1KH79</accession>
<dbReference type="Pfam" id="PF01381">
    <property type="entry name" value="HTH_3"/>
    <property type="match status" value="1"/>
</dbReference>
<reference evidence="2 3" key="1">
    <citation type="submission" date="2015-07" db="EMBL/GenBank/DDBJ databases">
        <title>ATOL: Assembling a taxonomically balanced genome-scale reconstruction of the evolutionary history of the Enterobacteriaceae.</title>
        <authorList>
            <person name="Plunkett G.III."/>
            <person name="Neeno-Eckwall E.C."/>
            <person name="Glasner J.D."/>
            <person name="Perna N.T."/>
        </authorList>
    </citation>
    <scope>NUCLEOTIDE SEQUENCE [LARGE SCALE GENOMIC DNA]</scope>
    <source>
        <strain evidence="2 3">ATCC 35017</strain>
    </source>
</reference>
<dbReference type="EMBL" id="LGAA01000030">
    <property type="protein sequence ID" value="KPD01768.1"/>
    <property type="molecule type" value="Genomic_DNA"/>
</dbReference>
<keyword evidence="3" id="KW-1185">Reference proteome</keyword>
<dbReference type="Gene3D" id="1.10.260.40">
    <property type="entry name" value="lambda repressor-like DNA-binding domains"/>
    <property type="match status" value="1"/>
</dbReference>
<comment type="caution">
    <text evidence="2">The sequence shown here is derived from an EMBL/GenBank/DDBJ whole genome shotgun (WGS) entry which is preliminary data.</text>
</comment>
<dbReference type="Proteomes" id="UP000053226">
    <property type="component" value="Unassembled WGS sequence"/>
</dbReference>
<dbReference type="SUPFAM" id="SSF47413">
    <property type="entry name" value="lambda repressor-like DNA-binding domains"/>
    <property type="match status" value="1"/>
</dbReference>
<organism evidence="2 3">
    <name type="scientific">Moellerella wisconsensis ATCC 35017</name>
    <dbReference type="NCBI Taxonomy" id="1354267"/>
    <lineage>
        <taxon>Bacteria</taxon>
        <taxon>Pseudomonadati</taxon>
        <taxon>Pseudomonadota</taxon>
        <taxon>Gammaproteobacteria</taxon>
        <taxon>Enterobacterales</taxon>
        <taxon>Morganellaceae</taxon>
        <taxon>Moellerella</taxon>
    </lineage>
</organism>